<proteinExistence type="predicted"/>
<organism evidence="2 3">
    <name type="scientific">Pyramidobacter piscolens W5455</name>
    <dbReference type="NCBI Taxonomy" id="352165"/>
    <lineage>
        <taxon>Bacteria</taxon>
        <taxon>Thermotogati</taxon>
        <taxon>Synergistota</taxon>
        <taxon>Synergistia</taxon>
        <taxon>Synergistales</taxon>
        <taxon>Dethiosulfovibrionaceae</taxon>
        <taxon>Pyramidobacter</taxon>
    </lineage>
</organism>
<feature type="region of interest" description="Disordered" evidence="1">
    <location>
        <begin position="25"/>
        <end position="51"/>
    </location>
</feature>
<keyword evidence="3" id="KW-1185">Reference proteome</keyword>
<evidence type="ECO:0000256" key="1">
    <source>
        <dbReference type="SAM" id="MobiDB-lite"/>
    </source>
</evidence>
<dbReference type="EMBL" id="ADFP01000135">
    <property type="protein sequence ID" value="EFB89442.1"/>
    <property type="molecule type" value="Genomic_DNA"/>
</dbReference>
<evidence type="ECO:0000313" key="2">
    <source>
        <dbReference type="EMBL" id="EFB89442.1"/>
    </source>
</evidence>
<accession>A0ABM9ZRF5</accession>
<name>A0ABM9ZRF5_9BACT</name>
<reference evidence="2 3" key="1">
    <citation type="submission" date="2009-12" db="EMBL/GenBank/DDBJ databases">
        <authorList>
            <person name="Shrivastava S."/>
            <person name="Madupu R."/>
            <person name="Durkin A.S."/>
            <person name="Torralba M."/>
            <person name="Methe B."/>
            <person name="Sutton G.G."/>
            <person name="Strausberg R.L."/>
            <person name="Nelson K.E."/>
        </authorList>
    </citation>
    <scope>NUCLEOTIDE SEQUENCE [LARGE SCALE GENOMIC DNA]</scope>
    <source>
        <strain evidence="2 3">W5455</strain>
    </source>
</reference>
<evidence type="ECO:0000313" key="3">
    <source>
        <dbReference type="Proteomes" id="UP000006462"/>
    </source>
</evidence>
<dbReference type="Proteomes" id="UP000006462">
    <property type="component" value="Unassembled WGS sequence"/>
</dbReference>
<sequence length="51" mass="5772">MSRSNFSICIFCFSLAVFHWKPKGGNYPGKRKNSADGTMRDIRNDGMNPAF</sequence>
<gene>
    <name evidence="2" type="ORF">HMPREF7215_0210</name>
</gene>
<comment type="caution">
    <text evidence="2">The sequence shown here is derived from an EMBL/GenBank/DDBJ whole genome shotgun (WGS) entry which is preliminary data.</text>
</comment>
<protein>
    <submittedName>
        <fullName evidence="2">Uncharacterized protein</fullName>
    </submittedName>
</protein>